<organism evidence="4 5">
    <name type="scientific">Metschnikowia aff. pulcherrima</name>
    <dbReference type="NCBI Taxonomy" id="2163413"/>
    <lineage>
        <taxon>Eukaryota</taxon>
        <taxon>Fungi</taxon>
        <taxon>Dikarya</taxon>
        <taxon>Ascomycota</taxon>
        <taxon>Saccharomycotina</taxon>
        <taxon>Pichiomycetes</taxon>
        <taxon>Metschnikowiaceae</taxon>
        <taxon>Metschnikowia</taxon>
    </lineage>
</organism>
<proteinExistence type="inferred from homology"/>
<keyword evidence="5" id="KW-1185">Reference proteome</keyword>
<evidence type="ECO:0000256" key="1">
    <source>
        <dbReference type="ARBA" id="ARBA00007428"/>
    </source>
</evidence>
<evidence type="ECO:0000313" key="4">
    <source>
        <dbReference type="EMBL" id="QBM90292.1"/>
    </source>
</evidence>
<dbReference type="InterPro" id="IPR036770">
    <property type="entry name" value="Ankyrin_rpt-contain_sf"/>
</dbReference>
<feature type="domain" description="VPS9" evidence="3">
    <location>
        <begin position="315"/>
        <end position="474"/>
    </location>
</feature>
<dbReference type="GO" id="GO:0000149">
    <property type="term" value="F:SNARE binding"/>
    <property type="evidence" value="ECO:0007669"/>
    <property type="project" value="TreeGrafter"/>
</dbReference>
<comment type="similarity">
    <text evidence="1">Belongs to the UPF0507 family.</text>
</comment>
<dbReference type="STRING" id="2163413.A0A4P6XRW1"/>
<dbReference type="GO" id="GO:0097422">
    <property type="term" value="C:tubular endosome"/>
    <property type="evidence" value="ECO:0007669"/>
    <property type="project" value="TreeGrafter"/>
</dbReference>
<dbReference type="PROSITE" id="PS51205">
    <property type="entry name" value="VPS9"/>
    <property type="match status" value="1"/>
</dbReference>
<evidence type="ECO:0000259" key="3">
    <source>
        <dbReference type="PROSITE" id="PS51205"/>
    </source>
</evidence>
<dbReference type="PANTHER" id="PTHR24170:SF1">
    <property type="entry name" value="DOMAIN PROTEIN, PUTATIVE (AFU_ORTHOLOGUE AFUA_1G09870)-RELATED"/>
    <property type="match status" value="1"/>
</dbReference>
<name>A0A4P6XRW1_9ASCO</name>
<dbReference type="SUPFAM" id="SSF48403">
    <property type="entry name" value="Ankyrin repeat"/>
    <property type="match status" value="1"/>
</dbReference>
<dbReference type="GO" id="GO:0005769">
    <property type="term" value="C:early endosome"/>
    <property type="evidence" value="ECO:0007669"/>
    <property type="project" value="TreeGrafter"/>
</dbReference>
<dbReference type="GO" id="GO:0005085">
    <property type="term" value="F:guanyl-nucleotide exchange factor activity"/>
    <property type="evidence" value="ECO:0007669"/>
    <property type="project" value="TreeGrafter"/>
</dbReference>
<sequence>MGNETGPAHTRILNPLLDAIFNPSEKSPLRNTLLELALAHSDFSILVPPTSVLLNCTDFSLQSLRELCYTNDEFVRSHIIRTTSASPAPVTPVAKQHLLIYSTMNGRQILLKNKAVFSGKGFKKSVRVRVTGVGHFVAFSTLFRKGACVSLIYIEASLYGPQPAVEQPQKDAMALHRLAGTSLKHQHIGFEELLRKFPLLSKTMLPSFYSLFHHNNREFQALRTHGKLSLAETKQLFELLVHRATQVVQNAVNIDSADGDHTYNLLQSLSMQNPGMDMNRLVHEYVELHMYDRVWLLIVLQYSNASPGERIDDWEAPKIVLTHDLYRDLSCLSLNQLDIPVTDPWDLNVLHRRVADGIKVFSALAGPNVTNQRQKIAVIKDTVLTLTTDTKHSFSGPVIDADTLIGLLIMVVVHSKVPNLECHLFYIRHFGLSHQIDDPSSAGSEDDLGFMSYILSNIDAVIFHLHDSGTVSENGHLADMSLASAKNYKFWYAIQKQDIKTLETFLDAVGAEYEAMELPRQHVLRSRNINGESCFHLAIRTRNPHIFLMLLRKTEPWIFLEDFIFDKNTSTNQTLLMTALQEEVPEITCELLDLLLGSMTYEEQCLYFNAKDTSGRTAGHYLSHDLAALDRIGHLIDWEARDANSHTPLFSMCRCYDHAEYEKLVQKAFMLVMAKRPSGFITYDAHTDKSGNTLLHALARAVPETKMLSEPRVLVNVNEINHKGVTPAALSVRYNRVENLECIFRDPRLIFDHEEPNYCYNLMDYYSFSASKSLSGPNEEFLHIEACVAKKYFDEYYPLQNSIEIGFVNARYDVSISDWNVNIFHRRLKAGMSVASKYIALDQLRLFYMIYRQSSAMSFFPSEDVFWMNYMRGKPTVPICAKYKSNRMLEHLSMFFALANFLRQDGKKVFLKTFARCCKDSSALGLEMMKESAIARENARNAAGDIKLSHANVSEILYFIEFSVADLSKYRNLLSQLNQYIALGAVRQNDARSVTDHFFRNISGLGLKNDDDICEARRIDSPYLELQRYVAWIEMCADELLSRCRQVTEKARKWEDTYTRIKTINADIHKFEDLVIPLKPETPLAEAGNDVSTHTNGERSISRRSTLSLEEIPAEESHEEISFFSFGIIDSKKSRYKKLVLAKSEQVKLLMDLNVDLKLEHEALAAEISQFLEYRTGALKFGIKQFTKKSLVLLRNRHYELSKLLCEARKRPNNAV</sequence>
<dbReference type="GO" id="GO:0030133">
    <property type="term" value="C:transport vesicle"/>
    <property type="evidence" value="ECO:0007669"/>
    <property type="project" value="TreeGrafter"/>
</dbReference>
<dbReference type="AlphaFoldDB" id="A0A4P6XRW1"/>
<reference evidence="5" key="1">
    <citation type="submission" date="2019-03" db="EMBL/GenBank/DDBJ databases">
        <title>Snf2 controls pulcherriminic acid biosynthesis and connects pigmentation and antifungal activity of the yeast Metschnikowia pulcherrima.</title>
        <authorList>
            <person name="Gore-Lloyd D."/>
            <person name="Sumann I."/>
            <person name="Brachmann A.O."/>
            <person name="Schneeberger K."/>
            <person name="Ortiz-Merino R.A."/>
            <person name="Moreno-Beltran M."/>
            <person name="Schlaefli M."/>
            <person name="Kirner P."/>
            <person name="Santos Kron A."/>
            <person name="Wolfe K.H."/>
            <person name="Piel J."/>
            <person name="Ahrens C.H."/>
            <person name="Henk D."/>
            <person name="Freimoser F.M."/>
        </authorList>
    </citation>
    <scope>NUCLEOTIDE SEQUENCE [LARGE SCALE GENOMIC DNA]</scope>
    <source>
        <strain evidence="5">APC 1.2</strain>
    </source>
</reference>
<protein>
    <submittedName>
        <fullName evidence="4">Sorting protein 9 (VPS9) domain-containing protein</fullName>
    </submittedName>
</protein>
<accession>A0A4P6XRW1</accession>
<dbReference type="InterPro" id="IPR037191">
    <property type="entry name" value="VPS9_dom_sf"/>
</dbReference>
<dbReference type="Proteomes" id="UP000292447">
    <property type="component" value="Chromosome V"/>
</dbReference>
<dbReference type="GO" id="GO:0005886">
    <property type="term" value="C:plasma membrane"/>
    <property type="evidence" value="ECO:0007669"/>
    <property type="project" value="TreeGrafter"/>
</dbReference>
<dbReference type="InterPro" id="IPR051248">
    <property type="entry name" value="UPF0507/Ank_repeat_27"/>
</dbReference>
<dbReference type="GO" id="GO:0045022">
    <property type="term" value="P:early endosome to late endosome transport"/>
    <property type="evidence" value="ECO:0007669"/>
    <property type="project" value="TreeGrafter"/>
</dbReference>
<dbReference type="SUPFAM" id="SSF109993">
    <property type="entry name" value="VPS9 domain"/>
    <property type="match status" value="1"/>
</dbReference>
<dbReference type="Pfam" id="PF02204">
    <property type="entry name" value="VPS9"/>
    <property type="match status" value="1"/>
</dbReference>
<evidence type="ECO:0000313" key="5">
    <source>
        <dbReference type="Proteomes" id="UP000292447"/>
    </source>
</evidence>
<gene>
    <name evidence="4" type="primary">MPUL0E05370</name>
    <name evidence="4" type="ORF">METSCH_E05370</name>
</gene>
<dbReference type="InterPro" id="IPR003123">
    <property type="entry name" value="VPS9"/>
</dbReference>
<dbReference type="EMBL" id="CP034460">
    <property type="protein sequence ID" value="QBM90292.1"/>
    <property type="molecule type" value="Genomic_DNA"/>
</dbReference>
<evidence type="ECO:0000256" key="2">
    <source>
        <dbReference type="SAM" id="MobiDB-lite"/>
    </source>
</evidence>
<dbReference type="GO" id="GO:0005770">
    <property type="term" value="C:late endosome"/>
    <property type="evidence" value="ECO:0007669"/>
    <property type="project" value="TreeGrafter"/>
</dbReference>
<dbReference type="Gene3D" id="1.25.40.20">
    <property type="entry name" value="Ankyrin repeat-containing domain"/>
    <property type="match status" value="1"/>
</dbReference>
<dbReference type="PANTHER" id="PTHR24170">
    <property type="entry name" value="ANKYRIN REPEAT DOMAIN-CONTAINING PROTEIN 27"/>
    <property type="match status" value="1"/>
</dbReference>
<feature type="region of interest" description="Disordered" evidence="2">
    <location>
        <begin position="1085"/>
        <end position="1104"/>
    </location>
</feature>
<dbReference type="Gene3D" id="1.20.1050.80">
    <property type="entry name" value="VPS9 domain"/>
    <property type="match status" value="1"/>
</dbReference>